<dbReference type="RefSeq" id="WP_136927391.1">
    <property type="nucleotide sequence ID" value="NZ_SSMQ01000002.1"/>
</dbReference>
<name>A0A4U1JLD5_9BACT</name>
<dbReference type="InterPro" id="IPR058792">
    <property type="entry name" value="Beta-barrel_RND_2"/>
</dbReference>
<dbReference type="PANTHER" id="PTHR30469:SF33">
    <property type="entry name" value="SLR1207 PROTEIN"/>
    <property type="match status" value="1"/>
</dbReference>
<dbReference type="OrthoDB" id="9784484at2"/>
<dbReference type="Pfam" id="PF25876">
    <property type="entry name" value="HH_MFP_RND"/>
    <property type="match status" value="1"/>
</dbReference>
<dbReference type="AlphaFoldDB" id="A0A4U1JLD5"/>
<dbReference type="Gene3D" id="2.40.30.170">
    <property type="match status" value="1"/>
</dbReference>
<feature type="domain" description="Multidrug resistance protein MdtA-like alpha-helical hairpin" evidence="2">
    <location>
        <begin position="104"/>
        <end position="173"/>
    </location>
</feature>
<dbReference type="SUPFAM" id="SSF111369">
    <property type="entry name" value="HlyD-like secretion proteins"/>
    <property type="match status" value="1"/>
</dbReference>
<accession>A0A4U1JLD5</accession>
<evidence type="ECO:0000259" key="4">
    <source>
        <dbReference type="Pfam" id="PF25954"/>
    </source>
</evidence>
<feature type="domain" description="Multidrug resistance protein MdtA-like barrel-sandwich hybrid" evidence="3">
    <location>
        <begin position="63"/>
        <end position="200"/>
    </location>
</feature>
<dbReference type="GO" id="GO:1990281">
    <property type="term" value="C:efflux pump complex"/>
    <property type="evidence" value="ECO:0007669"/>
    <property type="project" value="TreeGrafter"/>
</dbReference>
<dbReference type="GO" id="GO:0015562">
    <property type="term" value="F:efflux transmembrane transporter activity"/>
    <property type="evidence" value="ECO:0007669"/>
    <property type="project" value="TreeGrafter"/>
</dbReference>
<dbReference type="Pfam" id="PF25954">
    <property type="entry name" value="Beta-barrel_RND_2"/>
    <property type="match status" value="1"/>
</dbReference>
<evidence type="ECO:0000256" key="1">
    <source>
        <dbReference type="ARBA" id="ARBA00009477"/>
    </source>
</evidence>
<dbReference type="Proteomes" id="UP000309215">
    <property type="component" value="Unassembled WGS sequence"/>
</dbReference>
<organism evidence="5 6">
    <name type="scientific">Polyangium fumosum</name>
    <dbReference type="NCBI Taxonomy" id="889272"/>
    <lineage>
        <taxon>Bacteria</taxon>
        <taxon>Pseudomonadati</taxon>
        <taxon>Myxococcota</taxon>
        <taxon>Polyangia</taxon>
        <taxon>Polyangiales</taxon>
        <taxon>Polyangiaceae</taxon>
        <taxon>Polyangium</taxon>
    </lineage>
</organism>
<reference evidence="5 6" key="1">
    <citation type="submission" date="2019-04" db="EMBL/GenBank/DDBJ databases">
        <authorList>
            <person name="Li Y."/>
            <person name="Wang J."/>
        </authorList>
    </citation>
    <scope>NUCLEOTIDE SEQUENCE [LARGE SCALE GENOMIC DNA]</scope>
    <source>
        <strain evidence="5 6">DSM 14668</strain>
    </source>
</reference>
<feature type="domain" description="CusB-like beta-barrel" evidence="4">
    <location>
        <begin position="218"/>
        <end position="294"/>
    </location>
</feature>
<evidence type="ECO:0000259" key="3">
    <source>
        <dbReference type="Pfam" id="PF25917"/>
    </source>
</evidence>
<evidence type="ECO:0000313" key="5">
    <source>
        <dbReference type="EMBL" id="TKD12753.1"/>
    </source>
</evidence>
<sequence length="372" mass="39807">MSAKRKRRWPWLFALVVIVALGVVISQRGGAGAAPLDPALVVTAKRSELVLEVVETGKVEARNKVELKSKVPGQVAEVLVDEGAQVKKGDLLVVLDPTDYQRELARAEAELANAQASVAYAKLVLGRKTAGVEGSVVPAHELDAARHDLATKDISVRQARVAVDIARDRLRYTKIVAPMAGTVIQRGIEPGEVVTPGVQATFNGEALLVVADLSTLVVKIEVNQIDVAKIQLGQAATLTLDALPGKTYEARVTKIAPASTRPQGRDVDVFPIEAELTAADAQIKPGMSADVRIRLDVRRDVLTLPIEAVRESGGKARVTRVHDGPEGRQTTEEVEVVLGARTDREVEVVRGIEEGNRVLLEPGSAAANETQM</sequence>
<dbReference type="Pfam" id="PF25917">
    <property type="entry name" value="BSH_RND"/>
    <property type="match status" value="1"/>
</dbReference>
<proteinExistence type="inferred from homology"/>
<dbReference type="Gene3D" id="2.40.50.100">
    <property type="match status" value="1"/>
</dbReference>
<evidence type="ECO:0000313" key="6">
    <source>
        <dbReference type="Proteomes" id="UP000309215"/>
    </source>
</evidence>
<gene>
    <name evidence="5" type="ORF">E8A74_03120</name>
</gene>
<dbReference type="Gene3D" id="1.10.287.470">
    <property type="entry name" value="Helix hairpin bin"/>
    <property type="match status" value="1"/>
</dbReference>
<protein>
    <submittedName>
        <fullName evidence="5">Efflux RND transporter periplasmic adaptor subunit</fullName>
    </submittedName>
</protein>
<comment type="caution">
    <text evidence="5">The sequence shown here is derived from an EMBL/GenBank/DDBJ whole genome shotgun (WGS) entry which is preliminary data.</text>
</comment>
<dbReference type="InterPro" id="IPR058625">
    <property type="entry name" value="MdtA-like_BSH"/>
</dbReference>
<dbReference type="Gene3D" id="2.40.420.20">
    <property type="match status" value="1"/>
</dbReference>
<dbReference type="InterPro" id="IPR058624">
    <property type="entry name" value="MdtA-like_HH"/>
</dbReference>
<evidence type="ECO:0000259" key="2">
    <source>
        <dbReference type="Pfam" id="PF25876"/>
    </source>
</evidence>
<dbReference type="NCBIfam" id="TIGR01730">
    <property type="entry name" value="RND_mfp"/>
    <property type="match status" value="1"/>
</dbReference>
<dbReference type="EMBL" id="SSMQ01000002">
    <property type="protein sequence ID" value="TKD12753.1"/>
    <property type="molecule type" value="Genomic_DNA"/>
</dbReference>
<comment type="similarity">
    <text evidence="1">Belongs to the membrane fusion protein (MFP) (TC 8.A.1) family.</text>
</comment>
<keyword evidence="6" id="KW-1185">Reference proteome</keyword>
<dbReference type="InterPro" id="IPR006143">
    <property type="entry name" value="RND_pump_MFP"/>
</dbReference>
<dbReference type="PANTHER" id="PTHR30469">
    <property type="entry name" value="MULTIDRUG RESISTANCE PROTEIN MDTA"/>
    <property type="match status" value="1"/>
</dbReference>